<dbReference type="PANTHER" id="PTHR14131">
    <property type="entry name" value="ANOSMIN"/>
    <property type="match status" value="1"/>
</dbReference>
<dbReference type="Pfam" id="PF00041">
    <property type="entry name" value="fn3"/>
    <property type="match status" value="1"/>
</dbReference>
<keyword evidence="5" id="KW-1185">Reference proteome</keyword>
<dbReference type="PRINTS" id="PR00003">
    <property type="entry name" value="4DISULPHCORE"/>
</dbReference>
<dbReference type="Pfam" id="PF00095">
    <property type="entry name" value="WAP"/>
    <property type="match status" value="1"/>
</dbReference>
<feature type="domain" description="WAP" evidence="3">
    <location>
        <begin position="64"/>
        <end position="112"/>
    </location>
</feature>
<sequence>MLIRMQVRLIVLVAVVSLMPMVISKTRKLSKNQSAPLSKARCDLVCFEANKESKQQCRADCRSQEQKPGTCPAEDSPLWAEACVEACNADSQCDGTQRCCHHGCGSTCSEPTDLHVLPGLPALPLVDKVKEKKRATVIEWSDGVGDAARAVPGRILYLLEEQNHVGPKYEESKLGEWKLLLRTNKNKTSLKNLLKPGHWYRFRVAAVSASGTRGFSAPSAPFTPRKGPRPPPAPKKLKVKPVKSDNGTVTVRLEWKEPNSDLPVIRYKVFWSRRVKGLNGPLDSVLVKHQSVPKERNFIDIEDLQPNSMYFLQVQTISQFGQNKLRSNRASVFYNTTSVHENQRIDIAPEFLQRREKKVKGLKLHKIIWYNHKLKANITWHAVPAKADQITRYHVHWKIIKCQNSNVSKKELSAITELTSFEIYELNYRCSYKVNVNTESKSTHPESELIIHVPGCEYFKKKLKSNALHCES</sequence>
<dbReference type="Gene3D" id="2.60.40.10">
    <property type="entry name" value="Immunoglobulins"/>
    <property type="match status" value="2"/>
</dbReference>
<dbReference type="PROSITE" id="PS50853">
    <property type="entry name" value="FN3"/>
    <property type="match status" value="1"/>
</dbReference>
<dbReference type="InterPro" id="IPR008197">
    <property type="entry name" value="WAP_dom"/>
</dbReference>
<accession>A0ABN8B1F5</accession>
<dbReference type="PROSITE" id="PS51390">
    <property type="entry name" value="WAP"/>
    <property type="match status" value="1"/>
</dbReference>
<dbReference type="CDD" id="cd00063">
    <property type="entry name" value="FN3"/>
    <property type="match status" value="2"/>
</dbReference>
<evidence type="ECO:0008006" key="6">
    <source>
        <dbReference type="Google" id="ProtNLM"/>
    </source>
</evidence>
<organism evidence="4 5">
    <name type="scientific">Chilo suppressalis</name>
    <name type="common">Asiatic rice borer moth</name>
    <dbReference type="NCBI Taxonomy" id="168631"/>
    <lineage>
        <taxon>Eukaryota</taxon>
        <taxon>Metazoa</taxon>
        <taxon>Ecdysozoa</taxon>
        <taxon>Arthropoda</taxon>
        <taxon>Hexapoda</taxon>
        <taxon>Insecta</taxon>
        <taxon>Pterygota</taxon>
        <taxon>Neoptera</taxon>
        <taxon>Endopterygota</taxon>
        <taxon>Lepidoptera</taxon>
        <taxon>Glossata</taxon>
        <taxon>Ditrysia</taxon>
        <taxon>Pyraloidea</taxon>
        <taxon>Crambidae</taxon>
        <taxon>Crambinae</taxon>
        <taxon>Chilo</taxon>
    </lineage>
</organism>
<dbReference type="InterPro" id="IPR036116">
    <property type="entry name" value="FN3_sf"/>
</dbReference>
<evidence type="ECO:0000256" key="1">
    <source>
        <dbReference type="SAM" id="MobiDB-lite"/>
    </source>
</evidence>
<proteinExistence type="predicted"/>
<gene>
    <name evidence="4" type="ORF">CHILSU_LOCUS2371</name>
</gene>
<evidence type="ECO:0000313" key="4">
    <source>
        <dbReference type="EMBL" id="CAH0399238.1"/>
    </source>
</evidence>
<feature type="domain" description="Fibronectin type-III" evidence="2">
    <location>
        <begin position="233"/>
        <end position="342"/>
    </location>
</feature>
<name>A0ABN8B1F5_CHISP</name>
<protein>
    <recommendedName>
        <fullName evidence="6">Anosmin-1</fullName>
    </recommendedName>
</protein>
<dbReference type="CDD" id="cd00199">
    <property type="entry name" value="WAP"/>
    <property type="match status" value="1"/>
</dbReference>
<dbReference type="Gene3D" id="4.10.75.10">
    <property type="entry name" value="Elafin-like"/>
    <property type="match status" value="1"/>
</dbReference>
<dbReference type="SUPFAM" id="SSF57256">
    <property type="entry name" value="Elafin-like"/>
    <property type="match status" value="1"/>
</dbReference>
<dbReference type="InterPro" id="IPR003961">
    <property type="entry name" value="FN3_dom"/>
</dbReference>
<dbReference type="SUPFAM" id="SSF49265">
    <property type="entry name" value="Fibronectin type III"/>
    <property type="match status" value="1"/>
</dbReference>
<dbReference type="InterPro" id="IPR036645">
    <property type="entry name" value="Elafin-like_sf"/>
</dbReference>
<dbReference type="EMBL" id="OU963906">
    <property type="protein sequence ID" value="CAH0399238.1"/>
    <property type="molecule type" value="Genomic_DNA"/>
</dbReference>
<dbReference type="SMART" id="SM00060">
    <property type="entry name" value="FN3"/>
    <property type="match status" value="2"/>
</dbReference>
<dbReference type="PANTHER" id="PTHR14131:SF5">
    <property type="entry name" value="ANOSMIN-1"/>
    <property type="match status" value="1"/>
</dbReference>
<dbReference type="SMART" id="SM00217">
    <property type="entry name" value="WAP"/>
    <property type="match status" value="1"/>
</dbReference>
<dbReference type="InterPro" id="IPR013783">
    <property type="entry name" value="Ig-like_fold"/>
</dbReference>
<dbReference type="InterPro" id="IPR042447">
    <property type="entry name" value="Anosmin-1"/>
</dbReference>
<feature type="region of interest" description="Disordered" evidence="1">
    <location>
        <begin position="212"/>
        <end position="242"/>
    </location>
</feature>
<dbReference type="Proteomes" id="UP001153292">
    <property type="component" value="Chromosome 13"/>
</dbReference>
<reference evidence="4" key="1">
    <citation type="submission" date="2021-12" db="EMBL/GenBank/DDBJ databases">
        <authorList>
            <person name="King R."/>
        </authorList>
    </citation>
    <scope>NUCLEOTIDE SEQUENCE</scope>
</reference>
<evidence type="ECO:0000259" key="3">
    <source>
        <dbReference type="PROSITE" id="PS51390"/>
    </source>
</evidence>
<evidence type="ECO:0000313" key="5">
    <source>
        <dbReference type="Proteomes" id="UP001153292"/>
    </source>
</evidence>
<evidence type="ECO:0000259" key="2">
    <source>
        <dbReference type="PROSITE" id="PS50853"/>
    </source>
</evidence>